<dbReference type="InterPro" id="IPR027417">
    <property type="entry name" value="P-loop_NTPase"/>
</dbReference>
<sequence>MSITKITIENFKGIADRVEVDLKPITALFGANSAGTLLQQPTSFPFKRKLSAL</sequence>
<comment type="caution">
    <text evidence="1">The sequence shown here is derived from an EMBL/GenBank/DDBJ whole genome shotgun (WGS) entry which is preliminary data.</text>
</comment>
<reference evidence="1 2" key="1">
    <citation type="submission" date="2023-04" db="EMBL/GenBank/DDBJ databases">
        <title>A novel bacteria isolated from coastal sediment.</title>
        <authorList>
            <person name="Liu X.-J."/>
            <person name="Du Z.-J."/>
        </authorList>
    </citation>
    <scope>NUCLEOTIDE SEQUENCE [LARGE SCALE GENOMIC DNA]</scope>
    <source>
        <strain evidence="1 2">SDUM461004</strain>
    </source>
</reference>
<proteinExistence type="predicted"/>
<dbReference type="Gene3D" id="3.40.50.300">
    <property type="entry name" value="P-loop containing nucleotide triphosphate hydrolases"/>
    <property type="match status" value="1"/>
</dbReference>
<keyword evidence="2" id="KW-1185">Reference proteome</keyword>
<accession>A0ABU1AK00</accession>
<evidence type="ECO:0000313" key="1">
    <source>
        <dbReference type="EMBL" id="MDQ8195121.1"/>
    </source>
</evidence>
<dbReference type="Proteomes" id="UP001243717">
    <property type="component" value="Unassembled WGS sequence"/>
</dbReference>
<organism evidence="1 2">
    <name type="scientific">Thalassobacterium sedimentorum</name>
    <dbReference type="NCBI Taxonomy" id="3041258"/>
    <lineage>
        <taxon>Bacteria</taxon>
        <taxon>Pseudomonadati</taxon>
        <taxon>Verrucomicrobiota</taxon>
        <taxon>Opitutia</taxon>
        <taxon>Puniceicoccales</taxon>
        <taxon>Coraliomargaritaceae</taxon>
        <taxon>Thalassobacterium</taxon>
    </lineage>
</organism>
<name>A0ABU1AK00_9BACT</name>
<protein>
    <submittedName>
        <fullName evidence="1">Uncharacterized protein</fullName>
    </submittedName>
</protein>
<dbReference type="RefSeq" id="WP_308985581.1">
    <property type="nucleotide sequence ID" value="NZ_JARXIC010000018.1"/>
</dbReference>
<dbReference type="EMBL" id="JARXIC010000018">
    <property type="protein sequence ID" value="MDQ8195121.1"/>
    <property type="molecule type" value="Genomic_DNA"/>
</dbReference>
<gene>
    <name evidence="1" type="ORF">QEH59_11840</name>
</gene>
<evidence type="ECO:0000313" key="2">
    <source>
        <dbReference type="Proteomes" id="UP001243717"/>
    </source>
</evidence>